<dbReference type="Pfam" id="PF09935">
    <property type="entry name" value="DUF2167"/>
    <property type="match status" value="1"/>
</dbReference>
<accession>A0A0C1LHF0</accession>
<dbReference type="AlphaFoldDB" id="A0A0C1LHF0"/>
<dbReference type="InterPro" id="IPR018682">
    <property type="entry name" value="DUF2167_membr"/>
</dbReference>
<evidence type="ECO:0000313" key="3">
    <source>
        <dbReference type="Proteomes" id="UP000031408"/>
    </source>
</evidence>
<keyword evidence="1" id="KW-1133">Transmembrane helix</keyword>
<reference evidence="2 3" key="1">
    <citation type="submission" date="2014-11" db="EMBL/GenBank/DDBJ databases">
        <title>Genome sequence of Flavihumibacter solisilvae 3-3.</title>
        <authorList>
            <person name="Zhou G."/>
            <person name="Li M."/>
            <person name="Wang G."/>
        </authorList>
    </citation>
    <scope>NUCLEOTIDE SEQUENCE [LARGE SCALE GENOMIC DNA]</scope>
    <source>
        <strain evidence="2 3">3-3</strain>
    </source>
</reference>
<keyword evidence="1" id="KW-0472">Membrane</keyword>
<proteinExistence type="predicted"/>
<name>A0A0C1LHF0_9BACT</name>
<evidence type="ECO:0000313" key="2">
    <source>
        <dbReference type="EMBL" id="KIC94753.1"/>
    </source>
</evidence>
<dbReference type="Proteomes" id="UP000031408">
    <property type="component" value="Unassembled WGS sequence"/>
</dbReference>
<sequence>MSIADPLDDSLRLTASEEAQVINQLNLRLDSADKKLKFRSGSFSLADGRIRLQVPDDLRFINGGQSRFVLEQLWGNSPDSSVIGMIVNRKFSVNRSANDFSFVIGYNEIGHVPDADVSKIDFPSLLSQLQEHMEAANDNRKKFGYNTMKVTGWAGEPTYDAKQNMLTWATEISVSGTEERILNYEVRLLGRSGVITISAVATMDQLATVKELLPRIVEEIQFESGFAYSDFKPERETEGTWKLEDLVTGKEPENAGKTMSTSRKVLFSLGGLALAAGFAFSISKRKGRSMQA</sequence>
<gene>
    <name evidence="2" type="ORF">OI18_09755</name>
</gene>
<organism evidence="2 3">
    <name type="scientific">Flavihumibacter solisilvae</name>
    <dbReference type="NCBI Taxonomy" id="1349421"/>
    <lineage>
        <taxon>Bacteria</taxon>
        <taxon>Pseudomonadati</taxon>
        <taxon>Bacteroidota</taxon>
        <taxon>Chitinophagia</taxon>
        <taxon>Chitinophagales</taxon>
        <taxon>Chitinophagaceae</taxon>
        <taxon>Flavihumibacter</taxon>
    </lineage>
</organism>
<feature type="transmembrane region" description="Helical" evidence="1">
    <location>
        <begin position="265"/>
        <end position="282"/>
    </location>
</feature>
<keyword evidence="1" id="KW-0812">Transmembrane</keyword>
<evidence type="ECO:0000256" key="1">
    <source>
        <dbReference type="SAM" id="Phobius"/>
    </source>
</evidence>
<keyword evidence="3" id="KW-1185">Reference proteome</keyword>
<protein>
    <submittedName>
        <fullName evidence="2">Uncharacterized protein</fullName>
    </submittedName>
</protein>
<dbReference type="STRING" id="1349421.OI18_09755"/>
<dbReference type="EMBL" id="JSVC01000010">
    <property type="protein sequence ID" value="KIC94753.1"/>
    <property type="molecule type" value="Genomic_DNA"/>
</dbReference>
<comment type="caution">
    <text evidence="2">The sequence shown here is derived from an EMBL/GenBank/DDBJ whole genome shotgun (WGS) entry which is preliminary data.</text>
</comment>